<keyword evidence="2" id="KW-0378">Hydrolase</keyword>
<dbReference type="EMBL" id="JAKXMK010000019">
    <property type="protein sequence ID" value="MCH6168407.1"/>
    <property type="molecule type" value="Genomic_DNA"/>
</dbReference>
<name>A0ABS9TIR3_9PSEU</name>
<dbReference type="InterPro" id="IPR029058">
    <property type="entry name" value="AB_hydrolase_fold"/>
</dbReference>
<gene>
    <name evidence="2" type="ORF">MMF94_22170</name>
</gene>
<proteinExistence type="predicted"/>
<protein>
    <submittedName>
        <fullName evidence="2">Alpha/beta hydrolase</fullName>
    </submittedName>
</protein>
<dbReference type="InterPro" id="IPR000073">
    <property type="entry name" value="AB_hydrolase_1"/>
</dbReference>
<feature type="domain" description="AB hydrolase-1" evidence="1">
    <location>
        <begin position="31"/>
        <end position="243"/>
    </location>
</feature>
<dbReference type="SUPFAM" id="SSF53474">
    <property type="entry name" value="alpha/beta-Hydrolases"/>
    <property type="match status" value="1"/>
</dbReference>
<keyword evidence="3" id="KW-1185">Reference proteome</keyword>
<dbReference type="InterPro" id="IPR050266">
    <property type="entry name" value="AB_hydrolase_sf"/>
</dbReference>
<dbReference type="Proteomes" id="UP001299970">
    <property type="component" value="Unassembled WGS sequence"/>
</dbReference>
<dbReference type="Pfam" id="PF12697">
    <property type="entry name" value="Abhydrolase_6"/>
    <property type="match status" value="1"/>
</dbReference>
<accession>A0ABS9TIR3</accession>
<reference evidence="2 3" key="1">
    <citation type="submission" date="2022-03" db="EMBL/GenBank/DDBJ databases">
        <title>Pseudonocardia alaer sp. nov., a novel actinomycete isolated from reed forest soil.</title>
        <authorList>
            <person name="Wang L."/>
        </authorList>
    </citation>
    <scope>NUCLEOTIDE SEQUENCE [LARGE SCALE GENOMIC DNA]</scope>
    <source>
        <strain evidence="2 3">Y-16303</strain>
    </source>
</reference>
<dbReference type="RefSeq" id="WP_241039045.1">
    <property type="nucleotide sequence ID" value="NZ_BAAAJF010000055.1"/>
</dbReference>
<evidence type="ECO:0000313" key="3">
    <source>
        <dbReference type="Proteomes" id="UP001299970"/>
    </source>
</evidence>
<dbReference type="PANTHER" id="PTHR43798">
    <property type="entry name" value="MONOACYLGLYCEROL LIPASE"/>
    <property type="match status" value="1"/>
</dbReference>
<evidence type="ECO:0000259" key="1">
    <source>
        <dbReference type="Pfam" id="PF12697"/>
    </source>
</evidence>
<dbReference type="PANTHER" id="PTHR43798:SF33">
    <property type="entry name" value="HYDROLASE, PUTATIVE (AFU_ORTHOLOGUE AFUA_2G14860)-RELATED"/>
    <property type="match status" value="1"/>
</dbReference>
<comment type="caution">
    <text evidence="2">The sequence shown here is derived from an EMBL/GenBank/DDBJ whole genome shotgun (WGS) entry which is preliminary data.</text>
</comment>
<sequence length="254" mass="27652">MPDLPSVELPGGRIEYDDVPADTAGGELAPLLFLHEGLGSVGLWRGFHQRIAAATGRRALAYSRFGHGYSDLPREKRTPRFMHDEAATVVPALCSALGLERPVLVGHSDGASIALLAGSDATGVVVLAPHAFVEDVGLVGIEQARRDYTEGDLRTRMARHHRDPDVTFWNWNDVWLDDAFRDWDIRPELSAISCPVLAIQGTADPYGTVAHVEAVRDTATGPVELLVLDCGHAPHLEQPDATHRAVTDFLHRLP</sequence>
<dbReference type="GO" id="GO:0016787">
    <property type="term" value="F:hydrolase activity"/>
    <property type="evidence" value="ECO:0007669"/>
    <property type="project" value="UniProtKB-KW"/>
</dbReference>
<organism evidence="2 3">
    <name type="scientific">Pseudonocardia alaniniphila</name>
    <dbReference type="NCBI Taxonomy" id="75291"/>
    <lineage>
        <taxon>Bacteria</taxon>
        <taxon>Bacillati</taxon>
        <taxon>Actinomycetota</taxon>
        <taxon>Actinomycetes</taxon>
        <taxon>Pseudonocardiales</taxon>
        <taxon>Pseudonocardiaceae</taxon>
        <taxon>Pseudonocardia</taxon>
    </lineage>
</organism>
<dbReference type="Gene3D" id="3.40.50.1820">
    <property type="entry name" value="alpha/beta hydrolase"/>
    <property type="match status" value="1"/>
</dbReference>
<evidence type="ECO:0000313" key="2">
    <source>
        <dbReference type="EMBL" id="MCH6168407.1"/>
    </source>
</evidence>